<keyword evidence="2" id="KW-0418">Kinase</keyword>
<dbReference type="GO" id="GO:0005829">
    <property type="term" value="C:cytosol"/>
    <property type="evidence" value="ECO:0007669"/>
    <property type="project" value="TreeGrafter"/>
</dbReference>
<accession>A0A542ZB14</accession>
<dbReference type="Proteomes" id="UP000315389">
    <property type="component" value="Unassembled WGS sequence"/>
</dbReference>
<dbReference type="GO" id="GO:0019242">
    <property type="term" value="P:methylglyoxal biosynthetic process"/>
    <property type="evidence" value="ECO:0007669"/>
    <property type="project" value="InterPro"/>
</dbReference>
<comment type="caution">
    <text evidence="2">The sequence shown here is derived from an EMBL/GenBank/DDBJ whole genome shotgun (WGS) entry which is preliminary data.</text>
</comment>
<dbReference type="InterPro" id="IPR017438">
    <property type="entry name" value="ATP-NAD_kinase_N"/>
</dbReference>
<dbReference type="PANTHER" id="PTHR30492:SF0">
    <property type="entry name" value="METHYLGLYOXAL SYNTHASE"/>
    <property type="match status" value="1"/>
</dbReference>
<dbReference type="OrthoDB" id="3171056at2"/>
<dbReference type="PANTHER" id="PTHR30492">
    <property type="entry name" value="METHYLGLYOXAL SYNTHASE"/>
    <property type="match status" value="1"/>
</dbReference>
<proteinExistence type="predicted"/>
<dbReference type="GO" id="GO:0008929">
    <property type="term" value="F:methylglyoxal synthase activity"/>
    <property type="evidence" value="ECO:0007669"/>
    <property type="project" value="InterPro"/>
</dbReference>
<dbReference type="InterPro" id="IPR016064">
    <property type="entry name" value="NAD/diacylglycerol_kinase_sf"/>
</dbReference>
<sequence>MQASEWVALCALVVAVAAVAAAVYACTLARRLSAERRIVAKDGERQDSYAIIINPSKPGTVGLRQQVLEYFQRHGLPEPVFYETTPDDPGKGQAAQAIADGANIIVAAGGDGTVRAVAAIVAGKDITMGLIPMGTGNLLARNIDIDVNNLPAVLATLTSQATREIDLGYLQITKAPPGEPGTSEPEAFLVIGGIGFDAAMVADTSPVLKKRVGWIAYFLGGMRHLHAGRTRVRISLDDSPQRTITLRTLLIGNCGRLPGGLSLLPDAVIDDGRLDIAAVDTRAGIAGWVQLFGEVVLQGLGVRNDSAKKIGRIDHTTAKRLHVEVVEGAQPVQVDGDTLGRASTLEAWVVRRALTIRAPLAS</sequence>
<protein>
    <submittedName>
        <fullName evidence="2">Diacylglycerol kinase family enzyme</fullName>
    </submittedName>
</protein>
<gene>
    <name evidence="2" type="ORF">FB461_2243</name>
</gene>
<evidence type="ECO:0000313" key="3">
    <source>
        <dbReference type="Proteomes" id="UP000315389"/>
    </source>
</evidence>
<dbReference type="Pfam" id="PF00781">
    <property type="entry name" value="DAGK_cat"/>
    <property type="match status" value="1"/>
</dbReference>
<name>A0A542ZB14_RARFA</name>
<dbReference type="Gene3D" id="2.60.200.40">
    <property type="match status" value="1"/>
</dbReference>
<dbReference type="Gene3D" id="3.40.50.10330">
    <property type="entry name" value="Probable inorganic polyphosphate/atp-NAD kinase, domain 1"/>
    <property type="match status" value="1"/>
</dbReference>
<dbReference type="InterPro" id="IPR004363">
    <property type="entry name" value="Methylgl_synth"/>
</dbReference>
<organism evidence="2 3">
    <name type="scientific">Rarobacter faecitabidus</name>
    <dbReference type="NCBI Taxonomy" id="13243"/>
    <lineage>
        <taxon>Bacteria</taxon>
        <taxon>Bacillati</taxon>
        <taxon>Actinomycetota</taxon>
        <taxon>Actinomycetes</taxon>
        <taxon>Micrococcales</taxon>
        <taxon>Rarobacteraceae</taxon>
        <taxon>Rarobacter</taxon>
    </lineage>
</organism>
<keyword evidence="3" id="KW-1185">Reference proteome</keyword>
<dbReference type="InterPro" id="IPR045540">
    <property type="entry name" value="YegS/DAGK_C"/>
</dbReference>
<dbReference type="Pfam" id="PF19279">
    <property type="entry name" value="YegS_C"/>
    <property type="match status" value="1"/>
</dbReference>
<dbReference type="InterPro" id="IPR001206">
    <property type="entry name" value="Diacylglycerol_kinase_cat_dom"/>
</dbReference>
<dbReference type="EMBL" id="VFOS01000004">
    <property type="protein sequence ID" value="TQL57502.1"/>
    <property type="molecule type" value="Genomic_DNA"/>
</dbReference>
<dbReference type="SUPFAM" id="SSF111331">
    <property type="entry name" value="NAD kinase/diacylglycerol kinase-like"/>
    <property type="match status" value="1"/>
</dbReference>
<dbReference type="RefSeq" id="WP_142122041.1">
    <property type="nucleotide sequence ID" value="NZ_BAAASV010000002.1"/>
</dbReference>
<keyword evidence="2" id="KW-0808">Transferase</keyword>
<dbReference type="PROSITE" id="PS50146">
    <property type="entry name" value="DAGK"/>
    <property type="match status" value="1"/>
</dbReference>
<dbReference type="GO" id="GO:0016301">
    <property type="term" value="F:kinase activity"/>
    <property type="evidence" value="ECO:0007669"/>
    <property type="project" value="UniProtKB-KW"/>
</dbReference>
<dbReference type="AlphaFoldDB" id="A0A542ZB14"/>
<evidence type="ECO:0000313" key="2">
    <source>
        <dbReference type="EMBL" id="TQL57502.1"/>
    </source>
</evidence>
<dbReference type="SMART" id="SM00046">
    <property type="entry name" value="DAGKc"/>
    <property type="match status" value="1"/>
</dbReference>
<reference evidence="2 3" key="1">
    <citation type="submission" date="2019-06" db="EMBL/GenBank/DDBJ databases">
        <title>Sequencing the genomes of 1000 actinobacteria strains.</title>
        <authorList>
            <person name="Klenk H.-P."/>
        </authorList>
    </citation>
    <scope>NUCLEOTIDE SEQUENCE [LARGE SCALE GENOMIC DNA]</scope>
    <source>
        <strain evidence="2 3">DSM 4813</strain>
    </source>
</reference>
<feature type="domain" description="DAGKc" evidence="1">
    <location>
        <begin position="44"/>
        <end position="174"/>
    </location>
</feature>
<evidence type="ECO:0000259" key="1">
    <source>
        <dbReference type="PROSITE" id="PS50146"/>
    </source>
</evidence>